<reference evidence="1" key="1">
    <citation type="submission" date="2021-02" db="EMBL/GenBank/DDBJ databases">
        <authorList>
            <consortium name="DOE Joint Genome Institute"/>
            <person name="Ahrendt S."/>
            <person name="Looney B.P."/>
            <person name="Miyauchi S."/>
            <person name="Morin E."/>
            <person name="Drula E."/>
            <person name="Courty P.E."/>
            <person name="Chicoki N."/>
            <person name="Fauchery L."/>
            <person name="Kohler A."/>
            <person name="Kuo A."/>
            <person name="Labutti K."/>
            <person name="Pangilinan J."/>
            <person name="Lipzen A."/>
            <person name="Riley R."/>
            <person name="Andreopoulos W."/>
            <person name="He G."/>
            <person name="Johnson J."/>
            <person name="Barry K.W."/>
            <person name="Grigoriev I.V."/>
            <person name="Nagy L."/>
            <person name="Hibbett D."/>
            <person name="Henrissat B."/>
            <person name="Matheny P.B."/>
            <person name="Labbe J."/>
            <person name="Martin F."/>
        </authorList>
    </citation>
    <scope>NUCLEOTIDE SEQUENCE</scope>
    <source>
        <strain evidence="1">FP105234-sp</strain>
    </source>
</reference>
<evidence type="ECO:0000313" key="1">
    <source>
        <dbReference type="EMBL" id="KAI0048662.1"/>
    </source>
</evidence>
<reference evidence="1" key="2">
    <citation type="journal article" date="2022" name="New Phytol.">
        <title>Evolutionary transition to the ectomycorrhizal habit in the genomes of a hyperdiverse lineage of mushroom-forming fungi.</title>
        <authorList>
            <person name="Looney B."/>
            <person name="Miyauchi S."/>
            <person name="Morin E."/>
            <person name="Drula E."/>
            <person name="Courty P.E."/>
            <person name="Kohler A."/>
            <person name="Kuo A."/>
            <person name="LaButti K."/>
            <person name="Pangilinan J."/>
            <person name="Lipzen A."/>
            <person name="Riley R."/>
            <person name="Andreopoulos W."/>
            <person name="He G."/>
            <person name="Johnson J."/>
            <person name="Nolan M."/>
            <person name="Tritt A."/>
            <person name="Barry K.W."/>
            <person name="Grigoriev I.V."/>
            <person name="Nagy L.G."/>
            <person name="Hibbett D."/>
            <person name="Henrissat B."/>
            <person name="Matheny P.B."/>
            <person name="Labbe J."/>
            <person name="Martin F.M."/>
        </authorList>
    </citation>
    <scope>NUCLEOTIDE SEQUENCE</scope>
    <source>
        <strain evidence="1">FP105234-sp</strain>
    </source>
</reference>
<comment type="caution">
    <text evidence="1">The sequence shown here is derived from an EMBL/GenBank/DDBJ whole genome shotgun (WGS) entry which is preliminary data.</text>
</comment>
<sequence length="369" mass="39300">MSTAPGFAILGAGIFAKEAHLPGLAKLGNDIPTLRAVYSRSQKSASELAADAQTILKLPSAPPAYYDGDAFTDLDALLSRADIQSVLVILPISTQPSVILKALAAGKHVLSEKPVAPDVASAIKLIKEYEGTYKPKGLVWRVAENYEVEPLNLKAAQAVRDGKIGKVEWFRVQVLNAVDKNSKWYKTPWRTVPDYQGGFVLDGGVHTAAALRVILPSPITHLTGFASLNKDFLAPTDTVHAVAKTADGAHGIVEITFASPGGTYSKGIAPLTITGSEGWLTVGPAEDVPDTQRVKITRVTKDDKEEVEVIDATGHWQGIPAEQQSFFQALAGNDDGAQDPRGALKDLAFIQATLDSNGALVDLEALTKF</sequence>
<proteinExistence type="predicted"/>
<dbReference type="EMBL" id="MU275883">
    <property type="protein sequence ID" value="KAI0048662.1"/>
    <property type="molecule type" value="Genomic_DNA"/>
</dbReference>
<organism evidence="1 2">
    <name type="scientific">Auriscalpium vulgare</name>
    <dbReference type="NCBI Taxonomy" id="40419"/>
    <lineage>
        <taxon>Eukaryota</taxon>
        <taxon>Fungi</taxon>
        <taxon>Dikarya</taxon>
        <taxon>Basidiomycota</taxon>
        <taxon>Agaricomycotina</taxon>
        <taxon>Agaricomycetes</taxon>
        <taxon>Russulales</taxon>
        <taxon>Auriscalpiaceae</taxon>
        <taxon>Auriscalpium</taxon>
    </lineage>
</organism>
<dbReference type="Proteomes" id="UP000814033">
    <property type="component" value="Unassembled WGS sequence"/>
</dbReference>
<keyword evidence="2" id="KW-1185">Reference proteome</keyword>
<accession>A0ACB8RXL4</accession>
<name>A0ACB8RXL4_9AGAM</name>
<gene>
    <name evidence="1" type="ORF">FA95DRAFT_1015504</name>
</gene>
<evidence type="ECO:0000313" key="2">
    <source>
        <dbReference type="Proteomes" id="UP000814033"/>
    </source>
</evidence>
<protein>
    <submittedName>
        <fullName evidence="1">Oxidoreductase family protein</fullName>
    </submittedName>
</protein>